<dbReference type="EMBL" id="AP018492">
    <property type="protein sequence ID" value="BBC60715.1"/>
    <property type="molecule type" value="Genomic_DNA"/>
</dbReference>
<name>A0A2Z5Y1E9_9ENTE</name>
<evidence type="ECO:0000313" key="2">
    <source>
        <dbReference type="Proteomes" id="UP000269226"/>
    </source>
</evidence>
<dbReference type="Gene3D" id="3.40.50.11250">
    <property type="entry name" value="Protein of unknown function DUF3013"/>
    <property type="match status" value="1"/>
</dbReference>
<sequence>MDFLADETVEVFELNWSEQEFQRIETECSAKEQEISYLPYPSY</sequence>
<protein>
    <submittedName>
        <fullName evidence="1">Uncharacterized protein</fullName>
    </submittedName>
</protein>
<accession>A0A2Z5Y1E9</accession>
<dbReference type="Pfam" id="PF11217">
    <property type="entry name" value="DUF3013"/>
    <property type="match status" value="1"/>
</dbReference>
<evidence type="ECO:0000313" key="1">
    <source>
        <dbReference type="EMBL" id="BBC60715.1"/>
    </source>
</evidence>
<dbReference type="AlphaFoldDB" id="A0A2Z5Y1E9"/>
<reference evidence="1 2" key="1">
    <citation type="submission" date="2018-01" db="EMBL/GenBank/DDBJ databases">
        <title>Whole genome sequence of Melissococcus plutonius DAT561.</title>
        <authorList>
            <person name="Okumura K."/>
            <person name="Takamatsu D."/>
            <person name="Okura M."/>
        </authorList>
    </citation>
    <scope>NUCLEOTIDE SEQUENCE [LARGE SCALE GENOMIC DNA]</scope>
    <source>
        <strain evidence="1 2">DAT561</strain>
    </source>
</reference>
<gene>
    <name evidence="1" type="ORF">DAT561_0580</name>
</gene>
<dbReference type="InterPro" id="IPR021380">
    <property type="entry name" value="DUF3013"/>
</dbReference>
<proteinExistence type="predicted"/>
<dbReference type="Proteomes" id="UP000269226">
    <property type="component" value="Chromosome"/>
</dbReference>
<organism evidence="1 2">
    <name type="scientific">Melissococcus plutonius</name>
    <dbReference type="NCBI Taxonomy" id="33970"/>
    <lineage>
        <taxon>Bacteria</taxon>
        <taxon>Bacillati</taxon>
        <taxon>Bacillota</taxon>
        <taxon>Bacilli</taxon>
        <taxon>Lactobacillales</taxon>
        <taxon>Enterococcaceae</taxon>
        <taxon>Melissococcus</taxon>
    </lineage>
</organism>